<keyword evidence="5" id="KW-1185">Reference proteome</keyword>
<sequence>MKKFAVAAALLTAIVATPAMAAEGGEGRVEVRGGLITGNGIDEGTLGLAAGYDFDLGSAAFVGAEVAGDKVLVDGADVQFSAGGRVGAKVGANGKAYVTGGYTFSDIDDPYVGAGYQHKLGQNLYAKAEYRHQFIENFGDFDTFVAGVGFAF</sequence>
<evidence type="ECO:0000313" key="5">
    <source>
        <dbReference type="Proteomes" id="UP000197361"/>
    </source>
</evidence>
<accession>A0A246JWC6</accession>
<dbReference type="OrthoDB" id="7410209at2"/>
<dbReference type="InterPro" id="IPR011250">
    <property type="entry name" value="OMP/PagP_B-barrel"/>
</dbReference>
<dbReference type="EMBL" id="NISK01000002">
    <property type="protein sequence ID" value="OWQ97246.1"/>
    <property type="molecule type" value="Genomic_DNA"/>
</dbReference>
<dbReference type="Pfam" id="PF13505">
    <property type="entry name" value="OMP_b-brl"/>
    <property type="match status" value="1"/>
</dbReference>
<dbReference type="InterPro" id="IPR027385">
    <property type="entry name" value="Beta-barrel_OMP"/>
</dbReference>
<gene>
    <name evidence="4" type="ORF">CDQ92_09335</name>
</gene>
<evidence type="ECO:0000256" key="2">
    <source>
        <dbReference type="SAM" id="SignalP"/>
    </source>
</evidence>
<dbReference type="RefSeq" id="WP_088441099.1">
    <property type="nucleotide sequence ID" value="NZ_BMMC01000006.1"/>
</dbReference>
<feature type="chain" id="PRO_5013100347" description="Outer membrane protein beta-barrel domain-containing protein" evidence="2">
    <location>
        <begin position="22"/>
        <end position="152"/>
    </location>
</feature>
<comment type="caution">
    <text evidence="4">The sequence shown here is derived from an EMBL/GenBank/DDBJ whole genome shotgun (WGS) entry which is preliminary data.</text>
</comment>
<evidence type="ECO:0000256" key="1">
    <source>
        <dbReference type="ARBA" id="ARBA00022729"/>
    </source>
</evidence>
<name>A0A246JWC6_9SPHN</name>
<dbReference type="AlphaFoldDB" id="A0A246JWC6"/>
<proteinExistence type="predicted"/>
<dbReference type="SUPFAM" id="SSF56925">
    <property type="entry name" value="OMPA-like"/>
    <property type="match status" value="1"/>
</dbReference>
<feature type="domain" description="Outer membrane protein beta-barrel" evidence="3">
    <location>
        <begin position="8"/>
        <end position="152"/>
    </location>
</feature>
<organism evidence="4 5">
    <name type="scientific">Sphingopyxis bauzanensis</name>
    <dbReference type="NCBI Taxonomy" id="651663"/>
    <lineage>
        <taxon>Bacteria</taxon>
        <taxon>Pseudomonadati</taxon>
        <taxon>Pseudomonadota</taxon>
        <taxon>Alphaproteobacteria</taxon>
        <taxon>Sphingomonadales</taxon>
        <taxon>Sphingomonadaceae</taxon>
        <taxon>Sphingopyxis</taxon>
    </lineage>
</organism>
<evidence type="ECO:0000259" key="3">
    <source>
        <dbReference type="Pfam" id="PF13505"/>
    </source>
</evidence>
<dbReference type="Proteomes" id="UP000197361">
    <property type="component" value="Unassembled WGS sequence"/>
</dbReference>
<reference evidence="4 5" key="1">
    <citation type="journal article" date="2010" name="Int. J. Syst. Evol. Microbiol.">
        <title>Sphingopyxis bauzanensis sp. nov., a psychrophilic bacterium isolated from soil.</title>
        <authorList>
            <person name="Zhang D.C."/>
            <person name="Liu H.C."/>
            <person name="Xin Y.H."/>
            <person name="Zhou Y.G."/>
            <person name="Schinner F."/>
            <person name="Margesin R."/>
        </authorList>
    </citation>
    <scope>NUCLEOTIDE SEQUENCE [LARGE SCALE GENOMIC DNA]</scope>
    <source>
        <strain evidence="4 5">DSM 22271</strain>
    </source>
</reference>
<protein>
    <recommendedName>
        <fullName evidence="3">Outer membrane protein beta-barrel domain-containing protein</fullName>
    </recommendedName>
</protein>
<feature type="signal peptide" evidence="2">
    <location>
        <begin position="1"/>
        <end position="21"/>
    </location>
</feature>
<keyword evidence="1 2" id="KW-0732">Signal</keyword>
<evidence type="ECO:0000313" key="4">
    <source>
        <dbReference type="EMBL" id="OWQ97246.1"/>
    </source>
</evidence>